<accession>A0ABQ3XLE0</accession>
<dbReference type="InterPro" id="IPR008567">
    <property type="entry name" value="BKACE"/>
</dbReference>
<name>A0ABQ3XLE0_9ACTN</name>
<evidence type="ECO:0000313" key="1">
    <source>
        <dbReference type="EMBL" id="GID59242.1"/>
    </source>
</evidence>
<dbReference type="Pfam" id="PF05853">
    <property type="entry name" value="BKACE"/>
    <property type="match status" value="2"/>
</dbReference>
<dbReference type="PANTHER" id="PTHR37418">
    <property type="entry name" value="3-KETO-5-AMINOHEXANOATE CLEAVAGE ENZYME-RELATED"/>
    <property type="match status" value="1"/>
</dbReference>
<dbReference type="PANTHER" id="PTHR37418:SF1">
    <property type="entry name" value="3-KETO-5-AMINOHEXANOATE CLEAVAGE PROTEIN"/>
    <property type="match status" value="1"/>
</dbReference>
<dbReference type="InterPro" id="IPR013785">
    <property type="entry name" value="Aldolase_TIM"/>
</dbReference>
<evidence type="ECO:0000313" key="2">
    <source>
        <dbReference type="Proteomes" id="UP000612282"/>
    </source>
</evidence>
<dbReference type="EMBL" id="BOMG01000095">
    <property type="protein sequence ID" value="GID59242.1"/>
    <property type="molecule type" value="Genomic_DNA"/>
</dbReference>
<comment type="caution">
    <text evidence="1">The sequence shown here is derived from an EMBL/GenBank/DDBJ whole genome shotgun (WGS) entry which is preliminary data.</text>
</comment>
<reference evidence="1 2" key="1">
    <citation type="submission" date="2021-01" db="EMBL/GenBank/DDBJ databases">
        <title>Whole genome shotgun sequence of Actinoplanes couchii NBRC 106145.</title>
        <authorList>
            <person name="Komaki H."/>
            <person name="Tamura T."/>
        </authorList>
    </citation>
    <scope>NUCLEOTIDE SEQUENCE [LARGE SCALE GENOMIC DNA]</scope>
    <source>
        <strain evidence="1 2">NBRC 106145</strain>
    </source>
</reference>
<protein>
    <recommendedName>
        <fullName evidence="3">3-keto-5-aminohexanoate cleavage enzyme</fullName>
    </recommendedName>
</protein>
<keyword evidence="2" id="KW-1185">Reference proteome</keyword>
<proteinExistence type="predicted"/>
<evidence type="ECO:0008006" key="3">
    <source>
        <dbReference type="Google" id="ProtNLM"/>
    </source>
</evidence>
<dbReference type="Proteomes" id="UP000612282">
    <property type="component" value="Unassembled WGS sequence"/>
</dbReference>
<dbReference type="RefSeq" id="WP_203805167.1">
    <property type="nucleotide sequence ID" value="NZ_BAAAQE010000117.1"/>
</dbReference>
<organism evidence="1 2">
    <name type="scientific">Actinoplanes couchii</name>
    <dbReference type="NCBI Taxonomy" id="403638"/>
    <lineage>
        <taxon>Bacteria</taxon>
        <taxon>Bacillati</taxon>
        <taxon>Actinomycetota</taxon>
        <taxon>Actinomycetes</taxon>
        <taxon>Micromonosporales</taxon>
        <taxon>Micromonosporaceae</taxon>
        <taxon>Actinoplanes</taxon>
    </lineage>
</organism>
<sequence>MPRIEWVKACLNGGRRRDEHPAVPITAGQLASEAAAAVAAGAEALHVHPRDQSGEQSVWADDVGAAVTAVRQRCPGVPLGVTTGLWISDGDAGKRLAAVRRWGELPPAARPDFASVNVSEPGFAELVDVLEQAGIAVEAGVWTPADARDLAAVGRTAWFRVLVEVFDEPAEATADTILAALDESGVVGPRLLHGEDAACWPLVAHAARLGLPTRIGLEDTLTGPAGEPVTGNADLVRHALAVRSRG</sequence>
<dbReference type="Gene3D" id="3.20.20.70">
    <property type="entry name" value="Aldolase class I"/>
    <property type="match status" value="1"/>
</dbReference>
<gene>
    <name evidence="1" type="ORF">Aco03nite_076460</name>
</gene>